<evidence type="ECO:0008006" key="3">
    <source>
        <dbReference type="Google" id="ProtNLM"/>
    </source>
</evidence>
<name>A0ABX5LQC8_9GAMM</name>
<sequence length="227" mass="25454">MAIDPVGPLQGGLEHINRYDYAYNNPYKYIDSTGLYPTCDCKDDKTYEGVNESMKGNLSRTEKKSGGFGDIIAHVPIYNNLEIMGKIRDKNLFTGLFDFIDQVKTNGNMDYKKDQTLVAIYGDRVQRFGNWHYGLMAHKMGLSLNTAVLGAAGYQLGFQTTTVDNFLEAGIIASQLSVPSGRQIDRMYSIFTESGLRRALESGRTFGDNPRDGIDIMKGWDALDEWK</sequence>
<dbReference type="EMBL" id="LAPT01000193">
    <property type="protein sequence ID" value="PXF28591.1"/>
    <property type="molecule type" value="Genomic_DNA"/>
</dbReference>
<reference evidence="1 2" key="1">
    <citation type="submission" date="2015-03" db="EMBL/GenBank/DDBJ databases">
        <authorList>
            <person name="Krishnan R."/>
            <person name="Midha S."/>
            <person name="Patil P.B."/>
            <person name="Rameshkumar N."/>
        </authorList>
    </citation>
    <scope>NUCLEOTIDE SEQUENCE [LARGE SCALE GENOMIC DNA]</scope>
    <source>
        <strain evidence="1 2">L1E11</strain>
    </source>
</reference>
<protein>
    <recommendedName>
        <fullName evidence="3">Bacterial toxin 44 domain-containing protein</fullName>
    </recommendedName>
</protein>
<dbReference type="Proteomes" id="UP000248090">
    <property type="component" value="Unassembled WGS sequence"/>
</dbReference>
<proteinExistence type="predicted"/>
<keyword evidence="2" id="KW-1185">Reference proteome</keyword>
<organism evidence="1 2">
    <name type="scientific">Pokkaliibacter plantistimulans</name>
    <dbReference type="NCBI Taxonomy" id="1635171"/>
    <lineage>
        <taxon>Bacteria</taxon>
        <taxon>Pseudomonadati</taxon>
        <taxon>Pseudomonadota</taxon>
        <taxon>Gammaproteobacteria</taxon>
        <taxon>Oceanospirillales</taxon>
        <taxon>Balneatrichaceae</taxon>
        <taxon>Pokkaliibacter</taxon>
    </lineage>
</organism>
<evidence type="ECO:0000313" key="1">
    <source>
        <dbReference type="EMBL" id="PXF28591.1"/>
    </source>
</evidence>
<comment type="caution">
    <text evidence="1">The sequence shown here is derived from an EMBL/GenBank/DDBJ whole genome shotgun (WGS) entry which is preliminary data.</text>
</comment>
<evidence type="ECO:0000313" key="2">
    <source>
        <dbReference type="Proteomes" id="UP000248090"/>
    </source>
</evidence>
<accession>A0ABX5LQC8</accession>
<gene>
    <name evidence="1" type="ORF">WH50_25505</name>
</gene>